<dbReference type="Pfam" id="PF24781">
    <property type="entry name" value="FANCA_helical"/>
    <property type="match status" value="1"/>
</dbReference>
<dbReference type="Proteomes" id="UP000829720">
    <property type="component" value="Unassembled WGS sequence"/>
</dbReference>
<dbReference type="EMBL" id="JAERUA010000001">
    <property type="protein sequence ID" value="KAI1904571.1"/>
    <property type="molecule type" value="Genomic_DNA"/>
</dbReference>
<dbReference type="InterPro" id="IPR055387">
    <property type="entry name" value="FANCA_arcN"/>
</dbReference>
<dbReference type="InterPro" id="IPR055386">
    <property type="entry name" value="FANCA_helical"/>
</dbReference>
<evidence type="ECO:0000313" key="5">
    <source>
        <dbReference type="EMBL" id="KAI1904571.1"/>
    </source>
</evidence>
<dbReference type="PRINTS" id="PR00826">
    <property type="entry name" value="FANCONIAGENE"/>
</dbReference>
<protein>
    <recommendedName>
        <fullName evidence="7">Fanconi anemia group A protein</fullName>
    </recommendedName>
</protein>
<feature type="domain" description="Fanconi anaemia group A protein helical" evidence="3">
    <location>
        <begin position="320"/>
        <end position="401"/>
    </location>
</feature>
<dbReference type="AlphaFoldDB" id="A0A8T3E572"/>
<dbReference type="Pfam" id="PF24783">
    <property type="entry name" value="FANCA_arcN"/>
    <property type="match status" value="1"/>
</dbReference>
<dbReference type="GO" id="GO:0036297">
    <property type="term" value="P:interstrand cross-link repair"/>
    <property type="evidence" value="ECO:0007669"/>
    <property type="project" value="InterPro"/>
</dbReference>
<proteinExistence type="predicted"/>
<reference evidence="5" key="1">
    <citation type="submission" date="2021-01" db="EMBL/GenBank/DDBJ databases">
        <authorList>
            <person name="Zahm M."/>
            <person name="Roques C."/>
            <person name="Cabau C."/>
            <person name="Klopp C."/>
            <person name="Donnadieu C."/>
            <person name="Jouanno E."/>
            <person name="Lampietro C."/>
            <person name="Louis A."/>
            <person name="Herpin A."/>
            <person name="Echchiki A."/>
            <person name="Berthelot C."/>
            <person name="Parey E."/>
            <person name="Roest-Crollius H."/>
            <person name="Braasch I."/>
            <person name="Postlethwait J."/>
            <person name="Bobe J."/>
            <person name="Montfort J."/>
            <person name="Bouchez O."/>
            <person name="Begum T."/>
            <person name="Mejri S."/>
            <person name="Adams A."/>
            <person name="Chen W.-J."/>
            <person name="Guiguen Y."/>
        </authorList>
    </citation>
    <scope>NUCLEOTIDE SEQUENCE</scope>
    <source>
        <tissue evidence="5">Blood</tissue>
    </source>
</reference>
<organism evidence="5 6">
    <name type="scientific">Albula goreensis</name>
    <dbReference type="NCBI Taxonomy" id="1534307"/>
    <lineage>
        <taxon>Eukaryota</taxon>
        <taxon>Metazoa</taxon>
        <taxon>Chordata</taxon>
        <taxon>Craniata</taxon>
        <taxon>Vertebrata</taxon>
        <taxon>Euteleostomi</taxon>
        <taxon>Actinopterygii</taxon>
        <taxon>Neopterygii</taxon>
        <taxon>Teleostei</taxon>
        <taxon>Albuliformes</taxon>
        <taxon>Albulidae</taxon>
        <taxon>Albula</taxon>
    </lineage>
</organism>
<dbReference type="InterPro" id="IPR055277">
    <property type="entry name" value="Fanconi_A_C"/>
</dbReference>
<sequence length="1188" mass="133938">MTSEEDGDVRWKILTGVASVLIRAGFEDPKNSGATGRRIIEVCRRVLDTMLSWVLESMGPTKQSQSTLQSAETWVQVFDVSVCSVSVSRDVFQRFLTHSLTFTLTYRPRLKVSDAIAMQSGWSFAKTSRLLKLLYRKVSMLLSMDELLSHMQQVLEMHEVNWQHVLSHLSTLLVYHPEAQHSLTELLSRLLRSAFEVYDLENMITAFLLARQGALESPAIFPSYSQWFKMSFGNASGYHGNSKKSLVFLLKFLSDLVPFDPPQYLKVHLLHPPFVPAKHRSLLQEYVSLAKTRLADLQVSVEEMGLYEDKSVDRVPVQPQCQARQDVERAVSLFESTGRVSAAVMEASIFRKPYFLSRFLPALLTPRMLPDKADARMAFIESLKKAEKIPASLYSTYTLSCEKERQRQLDCVVVELGDQEPQERLQSELQELRNLLAAPGREQDFRAHLAQVSETLREVFPETDGGSQGHGVVRLHPETHTQSELENKVINMVLRSFCQCLMDASRISPPNRQGLWASQFVRMLLGHRQLLPALLHRLWDLLHNKEAWFKLGGSHVLGLAAFLVHLHVFQSQCPLVESCPSLVPQPLPLPEALSAALCCRTHTEMSFCLRFCLAAVCYGLCRGASSEHVQDYVPSSLCKKLLYLIPRLVPETRVGLESEGLEPELLGVEKEEQVLWRNITEPYTSWRSSACVLWRHAHFHNLRKLPAYQLSFAEWLAAELRVQRSQDALSDAERQEYQQWACQQQYLSAPLDQGGCAGDNQKACAHILSAVMELNSGPQTLLCRHLDADTCLPDILCRLQELLYELELSFALHTCNRVMMALPVTALMTVQMQRGRRAVDCSTFMEHVNHRQRNVCIPAGLLPYPLTAHFYKGVLTTSVRCDSPRQTVNDALSHIHLQCPLLLISAGCWWAWLGPVLVSLWNRLSGDPQPEELLRLASCYTWSCSAVRGESCPCPEAPPLLLAKCLHHAMEVQMGRGFSTALDLLGQQRQVLVFLLYFCMTDLISALLEPKEKSVENTQRLCVEILKRLKDCADWLQLFQPSDAERGSYQVVTMVSSDRYLRLMPLAFYSVIPHLDGEVLVRLVKAPGFLLTALHCYSALTALFLDGHTPVPCAEASSTQPDSLQIMAKARQVLLQTISMCPNSCISQSYRSRLQEACGDLDPEVTAALSSHLGISSPDHSLQEMDFL</sequence>
<feature type="domain" description="Fanconi anaemia group A protein N-terminal" evidence="2">
    <location>
        <begin position="3"/>
        <end position="300"/>
    </location>
</feature>
<dbReference type="OrthoDB" id="2287188at2759"/>
<evidence type="ECO:0000259" key="4">
    <source>
        <dbReference type="Pfam" id="PF24783"/>
    </source>
</evidence>
<evidence type="ECO:0000259" key="2">
    <source>
        <dbReference type="Pfam" id="PF15865"/>
    </source>
</evidence>
<evidence type="ECO:0000259" key="1">
    <source>
        <dbReference type="Pfam" id="PF03511"/>
    </source>
</evidence>
<feature type="domain" description="Fanconi anaemia group A protein C-terminal" evidence="1">
    <location>
        <begin position="963"/>
        <end position="1164"/>
    </location>
</feature>
<evidence type="ECO:0008006" key="7">
    <source>
        <dbReference type="Google" id="ProtNLM"/>
    </source>
</evidence>
<dbReference type="Pfam" id="PF03511">
    <property type="entry name" value="FANCA_CTD"/>
    <property type="match status" value="1"/>
</dbReference>
<dbReference type="Pfam" id="PF15865">
    <property type="entry name" value="Fanconi_A_N"/>
    <property type="match status" value="1"/>
</dbReference>
<name>A0A8T3E572_9TELE</name>
<accession>A0A8T3E572</accession>
<dbReference type="GO" id="GO:0043240">
    <property type="term" value="C:Fanconi anaemia nuclear complex"/>
    <property type="evidence" value="ECO:0007669"/>
    <property type="project" value="InterPro"/>
</dbReference>
<keyword evidence="6" id="KW-1185">Reference proteome</keyword>
<dbReference type="InterPro" id="IPR003516">
    <property type="entry name" value="FANCA"/>
</dbReference>
<gene>
    <name evidence="5" type="ORF">AGOR_G00007000</name>
</gene>
<evidence type="ECO:0000259" key="3">
    <source>
        <dbReference type="Pfam" id="PF24781"/>
    </source>
</evidence>
<comment type="caution">
    <text evidence="5">The sequence shown here is derived from an EMBL/GenBank/DDBJ whole genome shotgun (WGS) entry which is preliminary data.</text>
</comment>
<dbReference type="InterPro" id="IPR031729">
    <property type="entry name" value="Fanconi_A_N"/>
</dbReference>
<evidence type="ECO:0000313" key="6">
    <source>
        <dbReference type="Proteomes" id="UP000829720"/>
    </source>
</evidence>
<dbReference type="PANTHER" id="PTHR12047">
    <property type="entry name" value="FANCONI ANEMIA GROUP A PROTEIN"/>
    <property type="match status" value="1"/>
</dbReference>
<dbReference type="PANTHER" id="PTHR12047:SF2">
    <property type="entry name" value="FANCONI ANEMIA GROUP A PROTEIN"/>
    <property type="match status" value="1"/>
</dbReference>
<feature type="domain" description="Fanconi anaemia group A protein arcN subdomain" evidence="4">
    <location>
        <begin position="420"/>
        <end position="653"/>
    </location>
</feature>